<gene>
    <name evidence="2" type="ORF">COB20_12560</name>
</gene>
<protein>
    <recommendedName>
        <fullName evidence="1">ABM domain-containing protein</fullName>
    </recommendedName>
</protein>
<dbReference type="Pfam" id="PF03992">
    <property type="entry name" value="ABM"/>
    <property type="match status" value="1"/>
</dbReference>
<dbReference type="InterPro" id="IPR007138">
    <property type="entry name" value="ABM_dom"/>
</dbReference>
<evidence type="ECO:0000259" key="1">
    <source>
        <dbReference type="PROSITE" id="PS51725"/>
    </source>
</evidence>
<evidence type="ECO:0000313" key="3">
    <source>
        <dbReference type="Proteomes" id="UP000218767"/>
    </source>
</evidence>
<organism evidence="2 3">
    <name type="scientific">SAR86 cluster bacterium</name>
    <dbReference type="NCBI Taxonomy" id="2030880"/>
    <lineage>
        <taxon>Bacteria</taxon>
        <taxon>Pseudomonadati</taxon>
        <taxon>Pseudomonadota</taxon>
        <taxon>Gammaproteobacteria</taxon>
        <taxon>SAR86 cluster</taxon>
    </lineage>
</organism>
<reference evidence="3" key="1">
    <citation type="submission" date="2017-08" db="EMBL/GenBank/DDBJ databases">
        <title>A dynamic microbial community with high functional redundancy inhabits the cold, oxic subseafloor aquifer.</title>
        <authorList>
            <person name="Tully B.J."/>
            <person name="Wheat C.G."/>
            <person name="Glazer B.T."/>
            <person name="Huber J.A."/>
        </authorList>
    </citation>
    <scope>NUCLEOTIDE SEQUENCE [LARGE SCALE GENOMIC DNA]</scope>
</reference>
<feature type="domain" description="ABM" evidence="1">
    <location>
        <begin position="9"/>
        <end position="98"/>
    </location>
</feature>
<dbReference type="Gene3D" id="3.30.70.100">
    <property type="match status" value="1"/>
</dbReference>
<sequence>MHLLVALSLLVTSELSIQEGKVEEFLALVHDGLEVSRSFSGNQSFNIFLDQEKPGKVLFIEQWESEQHFQKYYQWRLEQRDFETLGEYFNAPPAMHLYRALDELGGSE</sequence>
<dbReference type="InterPro" id="IPR011008">
    <property type="entry name" value="Dimeric_a/b-barrel"/>
</dbReference>
<accession>A0A2A4WZ08</accession>
<comment type="caution">
    <text evidence="2">The sequence shown here is derived from an EMBL/GenBank/DDBJ whole genome shotgun (WGS) entry which is preliminary data.</text>
</comment>
<dbReference type="Proteomes" id="UP000218767">
    <property type="component" value="Unassembled WGS sequence"/>
</dbReference>
<evidence type="ECO:0000313" key="2">
    <source>
        <dbReference type="EMBL" id="PCI75550.1"/>
    </source>
</evidence>
<dbReference type="PROSITE" id="PS51725">
    <property type="entry name" value="ABM"/>
    <property type="match status" value="1"/>
</dbReference>
<dbReference type="EMBL" id="NVUL01000072">
    <property type="protein sequence ID" value="PCI75550.1"/>
    <property type="molecule type" value="Genomic_DNA"/>
</dbReference>
<dbReference type="SUPFAM" id="SSF54909">
    <property type="entry name" value="Dimeric alpha+beta barrel"/>
    <property type="match status" value="1"/>
</dbReference>
<name>A0A2A4WZ08_9GAMM</name>
<dbReference type="AlphaFoldDB" id="A0A2A4WZ08"/>
<proteinExistence type="predicted"/>